<comment type="function">
    <text evidence="10">Microtubule-associated protein regulating the stability and length of the microtubule-based axoneme of photoreceptors. Required for the differentiation of photoreceptor cells, it plays a role in the organization of the outer segment of rod and cone photoreceptors ensuring the correct orientation and higher-order stacking of outer segment disks along the photoreceptor axoneme.</text>
</comment>
<keyword evidence="18" id="KW-1185">Reference proteome</keyword>
<feature type="region of interest" description="Disordered" evidence="14">
    <location>
        <begin position="1"/>
        <end position="24"/>
    </location>
</feature>
<dbReference type="PANTHER" id="PTHR45901">
    <property type="entry name" value="PROTEIN CBG12474"/>
    <property type="match status" value="1"/>
</dbReference>
<dbReference type="PANTHER" id="PTHR45901:SF7">
    <property type="entry name" value="OXYGEN-REGULATED PROTEIN 1"/>
    <property type="match status" value="1"/>
</dbReference>
<dbReference type="SUPFAM" id="SSF89837">
    <property type="entry name" value="Doublecortin (DC)"/>
    <property type="match status" value="2"/>
</dbReference>
<feature type="domain" description="PLAT" evidence="15">
    <location>
        <begin position="844"/>
        <end position="959"/>
    </location>
</feature>
<dbReference type="GO" id="GO:0032391">
    <property type="term" value="C:photoreceptor connecting cilium"/>
    <property type="evidence" value="ECO:0007669"/>
    <property type="project" value="UniProtKB-ARBA"/>
</dbReference>
<evidence type="ECO:0000256" key="3">
    <source>
        <dbReference type="ARBA" id="ARBA00022490"/>
    </source>
</evidence>
<dbReference type="SMART" id="SM00537">
    <property type="entry name" value="DCX"/>
    <property type="match status" value="2"/>
</dbReference>
<dbReference type="Pfam" id="PF03607">
    <property type="entry name" value="DCX"/>
    <property type="match status" value="2"/>
</dbReference>
<dbReference type="CDD" id="cd23312">
    <property type="entry name" value="beta-trefoil_FGF_RP1"/>
    <property type="match status" value="2"/>
</dbReference>
<organism evidence="17 18">
    <name type="scientific">Zonotrichia albicollis</name>
    <name type="common">White-throated sparrow</name>
    <name type="synonym">Fringilla albicollis</name>
    <dbReference type="NCBI Taxonomy" id="44394"/>
    <lineage>
        <taxon>Eukaryota</taxon>
        <taxon>Metazoa</taxon>
        <taxon>Chordata</taxon>
        <taxon>Craniata</taxon>
        <taxon>Vertebrata</taxon>
        <taxon>Euteleostomi</taxon>
        <taxon>Archelosauria</taxon>
        <taxon>Archosauria</taxon>
        <taxon>Dinosauria</taxon>
        <taxon>Saurischia</taxon>
        <taxon>Theropoda</taxon>
        <taxon>Coelurosauria</taxon>
        <taxon>Aves</taxon>
        <taxon>Neognathae</taxon>
        <taxon>Neoaves</taxon>
        <taxon>Telluraves</taxon>
        <taxon>Australaves</taxon>
        <taxon>Passeriformes</taxon>
        <taxon>Passerellidae</taxon>
        <taxon>Zonotrichia</taxon>
    </lineage>
</organism>
<evidence type="ECO:0000256" key="5">
    <source>
        <dbReference type="ARBA" id="ARBA00022737"/>
    </source>
</evidence>
<keyword evidence="7" id="KW-0969">Cilium</keyword>
<evidence type="ECO:0000256" key="11">
    <source>
        <dbReference type="ARBA" id="ARBA00044186"/>
    </source>
</evidence>
<reference evidence="17" key="1">
    <citation type="submission" date="2025-08" db="UniProtKB">
        <authorList>
            <consortium name="Ensembl"/>
        </authorList>
    </citation>
    <scope>IDENTIFICATION</scope>
</reference>
<protein>
    <recommendedName>
        <fullName evidence="11">Oxygen-regulated protein 1</fullName>
    </recommendedName>
</protein>
<feature type="domain" description="Doublecortin" evidence="16">
    <location>
        <begin position="37"/>
        <end position="119"/>
    </location>
</feature>
<dbReference type="Gene3D" id="3.10.20.230">
    <property type="entry name" value="Doublecortin domain"/>
    <property type="match status" value="2"/>
</dbReference>
<comment type="subunit">
    <text evidence="12">Interacts (via the doublecortin domains) with microtubules. Interacts with RP1L1. Interacts with MAK.</text>
</comment>
<keyword evidence="8" id="KW-0206">Cytoskeleton</keyword>
<evidence type="ECO:0000259" key="16">
    <source>
        <dbReference type="PROSITE" id="PS50309"/>
    </source>
</evidence>
<keyword evidence="6" id="KW-0970">Cilium biogenesis/degradation</keyword>
<evidence type="ECO:0000256" key="2">
    <source>
        <dbReference type="ARBA" id="ARBA00004504"/>
    </source>
</evidence>
<keyword evidence="4" id="KW-0716">Sensory transduction</keyword>
<feature type="domain" description="Doublecortin" evidence="16">
    <location>
        <begin position="162"/>
        <end position="241"/>
    </location>
</feature>
<dbReference type="PROSITE" id="PS50095">
    <property type="entry name" value="PLAT"/>
    <property type="match status" value="6"/>
</dbReference>
<dbReference type="SUPFAM" id="SSF49723">
    <property type="entry name" value="Lipase/lipooxygenase domain (PLAT/LH2 domain)"/>
    <property type="match status" value="6"/>
</dbReference>
<evidence type="ECO:0000256" key="10">
    <source>
        <dbReference type="ARBA" id="ARBA00043933"/>
    </source>
</evidence>
<dbReference type="CDD" id="cd17147">
    <property type="entry name" value="DCX2_RP1"/>
    <property type="match status" value="1"/>
</dbReference>
<evidence type="ECO:0000256" key="9">
    <source>
        <dbReference type="ARBA" id="ARBA00023273"/>
    </source>
</evidence>
<evidence type="ECO:0000256" key="12">
    <source>
        <dbReference type="ARBA" id="ARBA00046756"/>
    </source>
</evidence>
<feature type="domain" description="PLAT" evidence="15">
    <location>
        <begin position="400"/>
        <end position="517"/>
    </location>
</feature>
<dbReference type="CDD" id="cd01756">
    <property type="entry name" value="PLAT_repeat"/>
    <property type="match status" value="4"/>
</dbReference>
<evidence type="ECO:0000256" key="6">
    <source>
        <dbReference type="ARBA" id="ARBA00022794"/>
    </source>
</evidence>
<dbReference type="InterPro" id="IPR001024">
    <property type="entry name" value="PLAT/LH2_dom"/>
</dbReference>
<feature type="compositionally biased region" description="Low complexity" evidence="14">
    <location>
        <begin position="1"/>
        <end position="22"/>
    </location>
</feature>
<dbReference type="Proteomes" id="UP000694413">
    <property type="component" value="Unassembled WGS sequence"/>
</dbReference>
<keyword evidence="9" id="KW-0966">Cell projection</keyword>
<dbReference type="Gene3D" id="2.60.60.20">
    <property type="entry name" value="PLAT/LH2 domain"/>
    <property type="match status" value="3"/>
</dbReference>
<keyword evidence="5" id="KW-0677">Repeat</keyword>
<evidence type="ECO:0000256" key="4">
    <source>
        <dbReference type="ARBA" id="ARBA00022606"/>
    </source>
</evidence>
<dbReference type="PROSITE" id="PS50309">
    <property type="entry name" value="DC"/>
    <property type="match status" value="2"/>
</dbReference>
<dbReference type="FunFam" id="3.10.20.230:FF:000007">
    <property type="entry name" value="Oxygen-regulated protein 1"/>
    <property type="match status" value="1"/>
</dbReference>
<dbReference type="GO" id="GO:0030030">
    <property type="term" value="P:cell projection organization"/>
    <property type="evidence" value="ECO:0007669"/>
    <property type="project" value="UniProtKB-KW"/>
</dbReference>
<dbReference type="GO" id="GO:0005930">
    <property type="term" value="C:axoneme"/>
    <property type="evidence" value="ECO:0007669"/>
    <property type="project" value="UniProtKB-SubCell"/>
</dbReference>
<feature type="domain" description="PLAT" evidence="15">
    <location>
        <begin position="1108"/>
        <end position="1226"/>
    </location>
</feature>
<dbReference type="Ensembl" id="ENSZALT00000007175.1">
    <property type="protein sequence ID" value="ENSZALP00000004778.1"/>
    <property type="gene ID" value="ENSZALG00000004463.1"/>
</dbReference>
<name>A0A8D2MB30_ZONAL</name>
<feature type="domain" description="PLAT" evidence="15">
    <location>
        <begin position="971"/>
        <end position="1088"/>
    </location>
</feature>
<dbReference type="InterPro" id="IPR008996">
    <property type="entry name" value="IL1/FGF"/>
</dbReference>
<evidence type="ECO:0000259" key="15">
    <source>
        <dbReference type="PROSITE" id="PS50095"/>
    </source>
</evidence>
<dbReference type="SMART" id="SM00308">
    <property type="entry name" value="LH2"/>
    <property type="match status" value="6"/>
</dbReference>
<comment type="subcellular location">
    <subcellularLocation>
        <location evidence="2">Cell projection</location>
        <location evidence="2">Cilium</location>
        <location evidence="2">Photoreceptor outer segment</location>
    </subcellularLocation>
    <subcellularLocation>
        <location evidence="1">Cytoplasm</location>
        <location evidence="1">Cytoskeleton</location>
        <location evidence="1">Cilium axoneme</location>
    </subcellularLocation>
</comment>
<dbReference type="GO" id="GO:0001750">
    <property type="term" value="C:photoreceptor outer segment"/>
    <property type="evidence" value="ECO:0007669"/>
    <property type="project" value="UniProtKB-SubCell"/>
</dbReference>
<gene>
    <name evidence="17" type="primary">LOC113458545</name>
</gene>
<evidence type="ECO:0000256" key="7">
    <source>
        <dbReference type="ARBA" id="ARBA00023069"/>
    </source>
</evidence>
<dbReference type="Gene3D" id="2.40.180.10">
    <property type="entry name" value="Catalase core domain"/>
    <property type="match status" value="3"/>
</dbReference>
<dbReference type="InterPro" id="IPR003533">
    <property type="entry name" value="Doublecortin_dom"/>
</dbReference>
<dbReference type="InterPro" id="IPR036392">
    <property type="entry name" value="PLAT/LH2_dom_sf"/>
</dbReference>
<dbReference type="CDD" id="cd17145">
    <property type="entry name" value="DCX1_RP1"/>
    <property type="match status" value="1"/>
</dbReference>
<dbReference type="GO" id="GO:0001917">
    <property type="term" value="C:photoreceptor inner segment"/>
    <property type="evidence" value="ECO:0007669"/>
    <property type="project" value="UniProtKB-ARBA"/>
</dbReference>
<dbReference type="GO" id="GO:0035556">
    <property type="term" value="P:intracellular signal transduction"/>
    <property type="evidence" value="ECO:0007669"/>
    <property type="project" value="InterPro"/>
</dbReference>
<evidence type="ECO:0000313" key="18">
    <source>
        <dbReference type="Proteomes" id="UP000694413"/>
    </source>
</evidence>
<reference evidence="17" key="2">
    <citation type="submission" date="2025-09" db="UniProtKB">
        <authorList>
            <consortium name="Ensembl"/>
        </authorList>
    </citation>
    <scope>IDENTIFICATION</scope>
</reference>
<dbReference type="Pfam" id="PF01477">
    <property type="entry name" value="PLAT"/>
    <property type="match status" value="6"/>
</dbReference>
<feature type="domain" description="PLAT" evidence="15">
    <location>
        <begin position="272"/>
        <end position="388"/>
    </location>
</feature>
<sequence length="1372" mass="153628">MSETPSSSYSANHANSSESEQSLSARHFNITEPVVAKRICFYKSGDPQFNGIKMVVNSRSYKTFDALLDSLSKRVPLPFGVRNISTPRGRHSITNLEDLEDGKSYICSHQRKMKPINLEQASKKPLPWQISRPVSARRRAVQLARQNEDGFGHRESRITTPKKMLVFKNGDVRLRRTVVLGKKNTQTFEAFLDHMSELMQYPVAKLYTTDGRKVPNLQALILCSGAVVAAGREPFKPSNYESLGYLRPAKLLGIGNRVYPKANAKPESEKSKKWNVSVLTSDVPSAGTSSKVYIALYGDRGSSGPIFLDGEKGKLFQRGNEDIFTVNTRNIGHLYKIRIGHTNAGNSPAWHCKEVQLLNLFSGEQFSFPAHRWLAKDQADGEISVELPVFQQGQPILPVTVYKVHVTTGDLWNAGTEADVYISVYGERGDTGSRQLLRSQKPKKFLKGQTDIFAVEAVHLGCLYKIVIGHNGLGSGNGWFLDKVVIKDPITDLDYIFLCHRWLDQGQDDGNISRELPVTDASMLPGKKWKFRKGITLQFYNRVTRGFVCLYPDSRVDALGDKKNKYGLFDVNVKRRNICIFSSHQMPSLALALVSGRVTGKVGNACCELRVHLQASSRAILESASYPGHTVAFNIQGKVADEATGYAGLSREFVVHVKGVFHHGAIILLNTSLCQALSLRPDGSCSGAGQQQQESYWKVHKISSGLCMFESVKKPRMYLKIQDDQCDGTGTGDEYCQFKIEKNLEMGSVSLESVRNKGIYVGLLPDGQTKPVVNTGERNIFFYPQVIKFGREKPMGTSAAPKQEKNDLRQLAVPCQFSSPTNILYFTEEMRNPQGGESPLPLDDEWKVSVLTGNAGTEASVALWIYGDRGLTGPITLGKDNGKQLFFPRQEDEFQVKINSIGNIYKIRIELDGLPDEQPEWNLQRVILQHLRSKKTLNFPANIWLSKNRDNRELLCELPVVEAGKPIYPIVLYRVYVHTGDLEQADTDCAVYLCIYGKRGDSGLRLLHKTGAPVPFQRGMVRGFVVEAVSLGKLQKVLLRCEAGTQCQRWYCDKVTVREAGSNSKYVFNCERWLPFMSQGKIHSEIELYPQGKWNSVDLSHHPKMRGNYWKITVVTGDFETAGTTATVFLYAYGENKASGPIILGSGKQQLFNPNSEDTFKINLRDLGQLYKIRMGHDNSGNDPSWYLEEVRLERVVPVSAEEICLPIQSWLSEDKGEGDTWREVAIRNPAEELLPLLVYEVHVYTGAKLGAETDSNVYINIIGTRGDAGKRKLHRSKNNNVKFRHGQMDIFCIKAVSLGYLEKVLISHDGAGPGSGWFLDKIVIKHKEGEETHEVVFPCNRYVIHGEKEFVTCQQCNEKILEQICAHKLGV</sequence>
<proteinExistence type="predicted"/>
<evidence type="ECO:0000313" key="17">
    <source>
        <dbReference type="Ensembl" id="ENSZALP00000004778.1"/>
    </source>
</evidence>
<dbReference type="Gene3D" id="2.80.10.50">
    <property type="match status" value="1"/>
</dbReference>
<evidence type="ECO:0000256" key="14">
    <source>
        <dbReference type="SAM" id="MobiDB-lite"/>
    </source>
</evidence>
<accession>A0A8D2MB30</accession>
<dbReference type="FunFam" id="3.10.20.230:FF:000006">
    <property type="entry name" value="Oxygen-regulated protein 1"/>
    <property type="match status" value="1"/>
</dbReference>
<dbReference type="SUPFAM" id="SSF50353">
    <property type="entry name" value="Cytokine"/>
    <property type="match status" value="2"/>
</dbReference>
<evidence type="ECO:0000256" key="8">
    <source>
        <dbReference type="ARBA" id="ARBA00023212"/>
    </source>
</evidence>
<dbReference type="InterPro" id="IPR036572">
    <property type="entry name" value="Doublecortin_dom_sf"/>
</dbReference>
<keyword evidence="3" id="KW-0963">Cytoplasm</keyword>
<feature type="domain" description="PLAT" evidence="15">
    <location>
        <begin position="1238"/>
        <end position="1358"/>
    </location>
</feature>
<evidence type="ECO:0000256" key="1">
    <source>
        <dbReference type="ARBA" id="ARBA00004430"/>
    </source>
</evidence>
<dbReference type="GO" id="GO:0009416">
    <property type="term" value="P:response to light stimulus"/>
    <property type="evidence" value="ECO:0007669"/>
    <property type="project" value="UniProtKB-ARBA"/>
</dbReference>
<comment type="caution">
    <text evidence="13">Lacks conserved residue(s) required for the propagation of feature annotation.</text>
</comment>
<evidence type="ECO:0000256" key="13">
    <source>
        <dbReference type="PROSITE-ProRule" id="PRU00152"/>
    </source>
</evidence>
<dbReference type="InterPro" id="IPR052970">
    <property type="entry name" value="Inner_ear_hair_cell_LOXHD"/>
</dbReference>